<sequence>MAPTLRLKIDDLAQALFLVLGPNEIGTQRTEINTEEVAQLEKQLWLALARTRMVNNATLSINRLPPEILARIFSFLQVPLPRTPFPLPKAFNSWFSILEVCRYWRIVALAFPRLWDHVYIRKRFDDPATMSIRHSGRLPLKVFYDLTTSNRESESHDSGEDEPSLLLSKAIDRVQELYLQLSGEAWDNQYFTTILASPAPKLERLAILGNWKDP</sequence>
<evidence type="ECO:0000259" key="1">
    <source>
        <dbReference type="Pfam" id="PF12937"/>
    </source>
</evidence>
<feature type="domain" description="F-box" evidence="1">
    <location>
        <begin position="61"/>
        <end position="121"/>
    </location>
</feature>
<dbReference type="Pfam" id="PF12937">
    <property type="entry name" value="F-box-like"/>
    <property type="match status" value="1"/>
</dbReference>
<evidence type="ECO:0000313" key="3">
    <source>
        <dbReference type="Proteomes" id="UP000724874"/>
    </source>
</evidence>
<organism evidence="2 3">
    <name type="scientific">Gymnopilus junonius</name>
    <name type="common">Spectacular rustgill mushroom</name>
    <name type="synonym">Gymnopilus spectabilis subsp. junonius</name>
    <dbReference type="NCBI Taxonomy" id="109634"/>
    <lineage>
        <taxon>Eukaryota</taxon>
        <taxon>Fungi</taxon>
        <taxon>Dikarya</taxon>
        <taxon>Basidiomycota</taxon>
        <taxon>Agaricomycotina</taxon>
        <taxon>Agaricomycetes</taxon>
        <taxon>Agaricomycetidae</taxon>
        <taxon>Agaricales</taxon>
        <taxon>Agaricineae</taxon>
        <taxon>Hymenogastraceae</taxon>
        <taxon>Gymnopilus</taxon>
    </lineage>
</organism>
<gene>
    <name evidence="2" type="ORF">CPB84DRAFT_1752003</name>
</gene>
<dbReference type="Gene3D" id="1.20.1280.50">
    <property type="match status" value="1"/>
</dbReference>
<accession>A0A9P5THF4</accession>
<dbReference type="InterPro" id="IPR036047">
    <property type="entry name" value="F-box-like_dom_sf"/>
</dbReference>
<dbReference type="InterPro" id="IPR001810">
    <property type="entry name" value="F-box_dom"/>
</dbReference>
<reference evidence="2" key="1">
    <citation type="submission" date="2020-11" db="EMBL/GenBank/DDBJ databases">
        <authorList>
            <consortium name="DOE Joint Genome Institute"/>
            <person name="Ahrendt S."/>
            <person name="Riley R."/>
            <person name="Andreopoulos W."/>
            <person name="LaButti K."/>
            <person name="Pangilinan J."/>
            <person name="Ruiz-duenas F.J."/>
            <person name="Barrasa J.M."/>
            <person name="Sanchez-Garcia M."/>
            <person name="Camarero S."/>
            <person name="Miyauchi S."/>
            <person name="Serrano A."/>
            <person name="Linde D."/>
            <person name="Babiker R."/>
            <person name="Drula E."/>
            <person name="Ayuso-Fernandez I."/>
            <person name="Pacheco R."/>
            <person name="Padilla G."/>
            <person name="Ferreira P."/>
            <person name="Barriuso J."/>
            <person name="Kellner H."/>
            <person name="Castanera R."/>
            <person name="Alfaro M."/>
            <person name="Ramirez L."/>
            <person name="Pisabarro A.G."/>
            <person name="Kuo A."/>
            <person name="Tritt A."/>
            <person name="Lipzen A."/>
            <person name="He G."/>
            <person name="Yan M."/>
            <person name="Ng V."/>
            <person name="Cullen D."/>
            <person name="Martin F."/>
            <person name="Rosso M.-N."/>
            <person name="Henrissat B."/>
            <person name="Hibbett D."/>
            <person name="Martinez A.T."/>
            <person name="Grigoriev I.V."/>
        </authorList>
    </citation>
    <scope>NUCLEOTIDE SEQUENCE</scope>
    <source>
        <strain evidence="2">AH 44721</strain>
    </source>
</reference>
<dbReference type="Proteomes" id="UP000724874">
    <property type="component" value="Unassembled WGS sequence"/>
</dbReference>
<dbReference type="EMBL" id="JADNYJ010000163">
    <property type="protein sequence ID" value="KAF8878025.1"/>
    <property type="molecule type" value="Genomic_DNA"/>
</dbReference>
<dbReference type="AlphaFoldDB" id="A0A9P5THF4"/>
<dbReference type="OrthoDB" id="3365698at2759"/>
<dbReference type="SUPFAM" id="SSF81383">
    <property type="entry name" value="F-box domain"/>
    <property type="match status" value="1"/>
</dbReference>
<proteinExistence type="predicted"/>
<name>A0A9P5THF4_GYMJU</name>
<keyword evidence="3" id="KW-1185">Reference proteome</keyword>
<evidence type="ECO:0000313" key="2">
    <source>
        <dbReference type="EMBL" id="KAF8878025.1"/>
    </source>
</evidence>
<protein>
    <recommendedName>
        <fullName evidence="1">F-box domain-containing protein</fullName>
    </recommendedName>
</protein>
<comment type="caution">
    <text evidence="2">The sequence shown here is derived from an EMBL/GenBank/DDBJ whole genome shotgun (WGS) entry which is preliminary data.</text>
</comment>